<name>A0A0H3YJ81_9CAUD</name>
<evidence type="ECO:0000313" key="2">
    <source>
        <dbReference type="EMBL" id="AKN21197.1"/>
    </source>
</evidence>
<dbReference type="GO" id="GO:0003677">
    <property type="term" value="F:DNA binding"/>
    <property type="evidence" value="ECO:0007669"/>
    <property type="project" value="InterPro"/>
</dbReference>
<dbReference type="Gene3D" id="3.30.730.10">
    <property type="entry name" value="AP2/ERF domain"/>
    <property type="match status" value="1"/>
</dbReference>
<dbReference type="SUPFAM" id="SSF54171">
    <property type="entry name" value="DNA-binding domain"/>
    <property type="match status" value="1"/>
</dbReference>
<dbReference type="InterPro" id="IPR016177">
    <property type="entry name" value="DNA-bd_dom_sf"/>
</dbReference>
<dbReference type="KEGG" id="vg:26795827"/>
<dbReference type="Gene3D" id="3.90.75.20">
    <property type="match status" value="1"/>
</dbReference>
<dbReference type="InterPro" id="IPR036955">
    <property type="entry name" value="AP2/ERF_dom_sf"/>
</dbReference>
<dbReference type="OrthoDB" id="21336at10239"/>
<keyword evidence="2" id="KW-0378">Hydrolase</keyword>
<evidence type="ECO:0000313" key="3">
    <source>
        <dbReference type="Proteomes" id="UP000203782"/>
    </source>
</evidence>
<dbReference type="Pfam" id="PF13392">
    <property type="entry name" value="HNH_3"/>
    <property type="match status" value="1"/>
</dbReference>
<dbReference type="GO" id="GO:0003700">
    <property type="term" value="F:DNA-binding transcription factor activity"/>
    <property type="evidence" value="ECO:0007669"/>
    <property type="project" value="InterPro"/>
</dbReference>
<sequence>MELLREYLAVSTTSCTGLVWIKSPRAAIKIGTPAFIRQDKDGYFCGLFKRKPYRAHRVVFFLTHNYWPAQVDHIDGAVTNNNPSNLRAVTVSENNHNIIAAGYTQNKITGRYQAKIMVHGKRKYLGYFNTPEEARTAYLTAKKQLHPTAPARCY</sequence>
<reference evidence="2 3" key="1">
    <citation type="journal article" date="2015" name="Genome Announc.">
        <title>Complete Genome Sequence of Phytopathogenic Pectobacterium atrosepticum Bacteriophage Peat1.</title>
        <authorList>
            <person name="Kalischuk M."/>
            <person name="Hachey J."/>
            <person name="Kawchuk L."/>
        </authorList>
    </citation>
    <scope>NUCLEOTIDE SEQUENCE [LARGE SCALE GENOMIC DNA]</scope>
</reference>
<feature type="domain" description="HNH nuclease" evidence="1">
    <location>
        <begin position="53"/>
        <end position="95"/>
    </location>
</feature>
<proteinExistence type="predicted"/>
<keyword evidence="2" id="KW-0540">Nuclease</keyword>
<dbReference type="SUPFAM" id="SSF54060">
    <property type="entry name" value="His-Me finger endonucleases"/>
    <property type="match status" value="1"/>
</dbReference>
<dbReference type="InterPro" id="IPR044925">
    <property type="entry name" value="His-Me_finger_sf"/>
</dbReference>
<accession>A0A0H3YJ81</accession>
<organism evidence="2 3">
    <name type="scientific">Pectobacterium phage Peat1</name>
    <dbReference type="NCBI Taxonomy" id="1654601"/>
    <lineage>
        <taxon>Viruses</taxon>
        <taxon>Duplodnaviria</taxon>
        <taxon>Heunggongvirae</taxon>
        <taxon>Uroviricota</taxon>
        <taxon>Caudoviricetes</taxon>
        <taxon>Autographivirales</taxon>
        <taxon>Autoscriptoviridae</taxon>
        <taxon>Corkvirinae</taxon>
        <taxon>Phimunavirus</taxon>
        <taxon>Phimunavirus peat1</taxon>
    </lineage>
</organism>
<dbReference type="InterPro" id="IPR003615">
    <property type="entry name" value="HNH_nuc"/>
</dbReference>
<protein>
    <submittedName>
        <fullName evidence="2">HNH endonuclease</fullName>
    </submittedName>
</protein>
<evidence type="ECO:0000259" key="1">
    <source>
        <dbReference type="Pfam" id="PF13392"/>
    </source>
</evidence>
<dbReference type="RefSeq" id="YP_009224671.1">
    <property type="nucleotide sequence ID" value="NC_029081.1"/>
</dbReference>
<dbReference type="GeneID" id="26795827"/>
<dbReference type="Proteomes" id="UP000203782">
    <property type="component" value="Segment"/>
</dbReference>
<keyword evidence="2" id="KW-0255">Endonuclease</keyword>
<dbReference type="GO" id="GO:0004519">
    <property type="term" value="F:endonuclease activity"/>
    <property type="evidence" value="ECO:0007669"/>
    <property type="project" value="UniProtKB-KW"/>
</dbReference>
<dbReference type="EMBL" id="KR604693">
    <property type="protein sequence ID" value="AKN21197.1"/>
    <property type="molecule type" value="Genomic_DNA"/>
</dbReference>
<keyword evidence="3" id="KW-1185">Reference proteome</keyword>